<dbReference type="EMBL" id="BPQH01000033">
    <property type="protein sequence ID" value="GJD53625.1"/>
    <property type="molecule type" value="Genomic_DNA"/>
</dbReference>
<keyword evidence="2" id="KW-1185">Reference proteome</keyword>
<dbReference type="Pfam" id="PF12244">
    <property type="entry name" value="DUF3606"/>
    <property type="match status" value="1"/>
</dbReference>
<name>A0ABQ4R7D0_9HYPH</name>
<accession>A0ABQ4R7D0</accession>
<evidence type="ECO:0008006" key="3">
    <source>
        <dbReference type="Google" id="ProtNLM"/>
    </source>
</evidence>
<dbReference type="Proteomes" id="UP001055167">
    <property type="component" value="Unassembled WGS sequence"/>
</dbReference>
<dbReference type="InterPro" id="IPR022037">
    <property type="entry name" value="DUF3606"/>
</dbReference>
<organism evidence="1 2">
    <name type="scientific">Methylobacterium crusticola</name>
    <dbReference type="NCBI Taxonomy" id="1697972"/>
    <lineage>
        <taxon>Bacteria</taxon>
        <taxon>Pseudomonadati</taxon>
        <taxon>Pseudomonadota</taxon>
        <taxon>Alphaproteobacteria</taxon>
        <taxon>Hyphomicrobiales</taxon>
        <taxon>Methylobacteriaceae</taxon>
        <taxon>Methylobacterium</taxon>
    </lineage>
</organism>
<reference evidence="1" key="1">
    <citation type="journal article" date="2021" name="Front. Microbiol.">
        <title>Comprehensive Comparative Genomics and Phenotyping of Methylobacterium Species.</title>
        <authorList>
            <person name="Alessa O."/>
            <person name="Ogura Y."/>
            <person name="Fujitani Y."/>
            <person name="Takami H."/>
            <person name="Hayashi T."/>
            <person name="Sahin N."/>
            <person name="Tani A."/>
        </authorList>
    </citation>
    <scope>NUCLEOTIDE SEQUENCE</scope>
    <source>
        <strain evidence="1">KCTC 52305</strain>
    </source>
</reference>
<gene>
    <name evidence="1" type="ORF">OPKNFCMD_6402</name>
</gene>
<evidence type="ECO:0000313" key="1">
    <source>
        <dbReference type="EMBL" id="GJD53625.1"/>
    </source>
</evidence>
<comment type="caution">
    <text evidence="1">The sequence shown here is derived from an EMBL/GenBank/DDBJ whole genome shotgun (WGS) entry which is preliminary data.</text>
</comment>
<sequence length="61" mass="6979">MADDLDIRAPQDPTKINVNEKWEVDYWTKRFKVTEKALRDAVKIVGVSTAKVAAHLGKKWP</sequence>
<proteinExistence type="predicted"/>
<evidence type="ECO:0000313" key="2">
    <source>
        <dbReference type="Proteomes" id="UP001055167"/>
    </source>
</evidence>
<reference evidence="1" key="2">
    <citation type="submission" date="2021-08" db="EMBL/GenBank/DDBJ databases">
        <authorList>
            <person name="Tani A."/>
            <person name="Ola A."/>
            <person name="Ogura Y."/>
            <person name="Katsura K."/>
            <person name="Hayashi T."/>
        </authorList>
    </citation>
    <scope>NUCLEOTIDE SEQUENCE</scope>
    <source>
        <strain evidence="1">KCTC 52305</strain>
    </source>
</reference>
<dbReference type="RefSeq" id="WP_128560864.1">
    <property type="nucleotide sequence ID" value="NZ_BPQH01000033.1"/>
</dbReference>
<protein>
    <recommendedName>
        <fullName evidence="3">DUF3606 domain-containing protein</fullName>
    </recommendedName>
</protein>